<organism evidence="2 3">
    <name type="scientific">Streptosporangium longisporum</name>
    <dbReference type="NCBI Taxonomy" id="46187"/>
    <lineage>
        <taxon>Bacteria</taxon>
        <taxon>Bacillati</taxon>
        <taxon>Actinomycetota</taxon>
        <taxon>Actinomycetes</taxon>
        <taxon>Streptosporangiales</taxon>
        <taxon>Streptosporangiaceae</taxon>
        <taxon>Streptosporangium</taxon>
    </lineage>
</organism>
<dbReference type="InterPro" id="IPR005153">
    <property type="entry name" value="MbtH-like_dom"/>
</dbReference>
<dbReference type="RefSeq" id="WP_344898338.1">
    <property type="nucleotide sequence ID" value="NZ_BAAAWD010000012.1"/>
</dbReference>
<sequence length="66" mass="7263">MSNPFEDENGRYLVLANAEGQHSLWPVSVEVPGGWDVVHGEDGRQGCLAFVNATWTDMRPRGLPVP</sequence>
<dbReference type="InterPro" id="IPR038020">
    <property type="entry name" value="MbtH-like_sf"/>
</dbReference>
<accession>A0ABP6KNI0</accession>
<reference evidence="3" key="1">
    <citation type="journal article" date="2019" name="Int. J. Syst. Evol. Microbiol.">
        <title>The Global Catalogue of Microorganisms (GCM) 10K type strain sequencing project: providing services to taxonomists for standard genome sequencing and annotation.</title>
        <authorList>
            <consortium name="The Broad Institute Genomics Platform"/>
            <consortium name="The Broad Institute Genome Sequencing Center for Infectious Disease"/>
            <person name="Wu L."/>
            <person name="Ma J."/>
        </authorList>
    </citation>
    <scope>NUCLEOTIDE SEQUENCE [LARGE SCALE GENOMIC DNA]</scope>
    <source>
        <strain evidence="3">JCM 3106</strain>
    </source>
</reference>
<dbReference type="SMART" id="SM00923">
    <property type="entry name" value="MbtH"/>
    <property type="match status" value="1"/>
</dbReference>
<feature type="domain" description="MbtH-like" evidence="1">
    <location>
        <begin position="3"/>
        <end position="53"/>
    </location>
</feature>
<protein>
    <submittedName>
        <fullName evidence="2">MbtH family protein</fullName>
    </submittedName>
</protein>
<dbReference type="SUPFAM" id="SSF160582">
    <property type="entry name" value="MbtH-like"/>
    <property type="match status" value="1"/>
</dbReference>
<evidence type="ECO:0000259" key="1">
    <source>
        <dbReference type="SMART" id="SM00923"/>
    </source>
</evidence>
<name>A0ABP6KNI0_9ACTN</name>
<proteinExistence type="predicted"/>
<keyword evidence="3" id="KW-1185">Reference proteome</keyword>
<gene>
    <name evidence="2" type="ORF">GCM10017559_44120</name>
</gene>
<comment type="caution">
    <text evidence="2">The sequence shown here is derived from an EMBL/GenBank/DDBJ whole genome shotgun (WGS) entry which is preliminary data.</text>
</comment>
<evidence type="ECO:0000313" key="3">
    <source>
        <dbReference type="Proteomes" id="UP001499930"/>
    </source>
</evidence>
<dbReference type="PANTHER" id="PTHR38444">
    <property type="entry name" value="ENTEROBACTIN BIOSYNTHESIS PROTEIN YBDZ"/>
    <property type="match status" value="1"/>
</dbReference>
<dbReference type="Pfam" id="PF03621">
    <property type="entry name" value="MbtH"/>
    <property type="match status" value="1"/>
</dbReference>
<evidence type="ECO:0000313" key="2">
    <source>
        <dbReference type="EMBL" id="GAA3015708.1"/>
    </source>
</evidence>
<dbReference type="PANTHER" id="PTHR38444:SF1">
    <property type="entry name" value="ENTEROBACTIN BIOSYNTHESIS PROTEIN YBDZ"/>
    <property type="match status" value="1"/>
</dbReference>
<dbReference type="Proteomes" id="UP001499930">
    <property type="component" value="Unassembled WGS sequence"/>
</dbReference>
<dbReference type="InterPro" id="IPR037407">
    <property type="entry name" value="MLP_fam"/>
</dbReference>
<dbReference type="Gene3D" id="3.90.820.10">
    <property type="entry name" value="Structural Genomics, Unknown Function 30-nov-00 1gh9 Mol_id"/>
    <property type="match status" value="1"/>
</dbReference>
<dbReference type="EMBL" id="BAAAWD010000012">
    <property type="protein sequence ID" value="GAA3015708.1"/>
    <property type="molecule type" value="Genomic_DNA"/>
</dbReference>